<dbReference type="Proteomes" id="UP000677218">
    <property type="component" value="Unassembled WGS sequence"/>
</dbReference>
<keyword evidence="4" id="KW-1185">Reference proteome</keyword>
<organism evidence="3 4">
    <name type="scientific">Lactobacillus corticis</name>
    <dbReference type="NCBI Taxonomy" id="2201249"/>
    <lineage>
        <taxon>Bacteria</taxon>
        <taxon>Bacillati</taxon>
        <taxon>Bacillota</taxon>
        <taxon>Bacilli</taxon>
        <taxon>Lactobacillales</taxon>
        <taxon>Lactobacillaceae</taxon>
        <taxon>Lactobacillus</taxon>
    </lineage>
</organism>
<feature type="region of interest" description="Disordered" evidence="1">
    <location>
        <begin position="80"/>
        <end position="124"/>
    </location>
</feature>
<keyword evidence="2" id="KW-0732">Signal</keyword>
<comment type="caution">
    <text evidence="3">The sequence shown here is derived from an EMBL/GenBank/DDBJ whole genome shotgun (WGS) entry which is preliminary data.</text>
</comment>
<feature type="compositionally biased region" description="Basic and acidic residues" evidence="1">
    <location>
        <begin position="99"/>
        <end position="113"/>
    </location>
</feature>
<accession>A0A916QKX6</accession>
<dbReference type="EMBL" id="BMAY01000008">
    <property type="protein sequence ID" value="GFZ27336.1"/>
    <property type="molecule type" value="Genomic_DNA"/>
</dbReference>
<dbReference type="RefSeq" id="WP_212781026.1">
    <property type="nucleotide sequence ID" value="NZ_BMAY01000008.1"/>
</dbReference>
<evidence type="ECO:0000256" key="2">
    <source>
        <dbReference type="SAM" id="SignalP"/>
    </source>
</evidence>
<feature type="compositionally biased region" description="Basic and acidic residues" evidence="1">
    <location>
        <begin position="80"/>
        <end position="91"/>
    </location>
</feature>
<sequence>MKKLGYFVLGTVFGAVAGFAAGSLLVDDDEIDEIKAKLKDNDKLQDLKRKYDNGTEVVKNQLASFPKAVEDDSEIKDFDDIVIDDSDKADESEAAADLAHAEDETADEPKPEANADQADATPAE</sequence>
<feature type="chain" id="PRO_5039327160" description="DUF1269 domain-containing family protein" evidence="2">
    <location>
        <begin position="18"/>
        <end position="124"/>
    </location>
</feature>
<evidence type="ECO:0000256" key="1">
    <source>
        <dbReference type="SAM" id="MobiDB-lite"/>
    </source>
</evidence>
<evidence type="ECO:0000313" key="3">
    <source>
        <dbReference type="EMBL" id="GFZ27336.1"/>
    </source>
</evidence>
<reference evidence="3" key="1">
    <citation type="submission" date="2020-08" db="EMBL/GenBank/DDBJ databases">
        <title>Taxonomic study for Lactobacillus species isolated from hardwood bark.</title>
        <authorList>
            <person name="Tohno M."/>
            <person name="Tanizawa Y."/>
        </authorList>
    </citation>
    <scope>NUCLEOTIDE SEQUENCE</scope>
    <source>
        <strain evidence="3">B40</strain>
    </source>
</reference>
<proteinExistence type="predicted"/>
<feature type="signal peptide" evidence="2">
    <location>
        <begin position="1"/>
        <end position="17"/>
    </location>
</feature>
<evidence type="ECO:0000313" key="4">
    <source>
        <dbReference type="Proteomes" id="UP000677218"/>
    </source>
</evidence>
<evidence type="ECO:0008006" key="5">
    <source>
        <dbReference type="Google" id="ProtNLM"/>
    </source>
</evidence>
<gene>
    <name evidence="3" type="ORF">LCB40_12160</name>
</gene>
<name>A0A916QKX6_9LACO</name>
<dbReference type="AlphaFoldDB" id="A0A916QKX6"/>
<protein>
    <recommendedName>
        <fullName evidence="5">DUF1269 domain-containing family protein</fullName>
    </recommendedName>
</protein>